<dbReference type="Gene3D" id="3.40.50.720">
    <property type="entry name" value="NAD(P)-binding Rossmann-like Domain"/>
    <property type="match status" value="1"/>
</dbReference>
<dbReference type="Pfam" id="PF05368">
    <property type="entry name" value="NmrA"/>
    <property type="match status" value="1"/>
</dbReference>
<proteinExistence type="inferred from homology"/>
<dbReference type="PANTHER" id="PTHR42748:SF31">
    <property type="entry name" value="NMRA-LIKE DOMAIN-CONTAINING PROTEIN-RELATED"/>
    <property type="match status" value="1"/>
</dbReference>
<dbReference type="Gene3D" id="3.90.25.10">
    <property type="entry name" value="UDP-galactose 4-epimerase, domain 1"/>
    <property type="match status" value="1"/>
</dbReference>
<dbReference type="Proteomes" id="UP000799437">
    <property type="component" value="Unassembled WGS sequence"/>
</dbReference>
<accession>A0A6A6W044</accession>
<evidence type="ECO:0000313" key="5">
    <source>
        <dbReference type="Proteomes" id="UP000799437"/>
    </source>
</evidence>
<comment type="similarity">
    <text evidence="1">Belongs to the NmrA-type oxidoreductase family.</text>
</comment>
<sequence>MSKVLTVFGATGNQGGSVIKHILAHPKLSSIYTIRAITRDASKPAAQYLKTRGCEIFEADLDDPKSVRKAIRGSSAVFGVTDFWAKLSYDDEVTQGKSIADSAKDAGVDHLIWSSLVYVSKATDGVITSVKHFDSKAVVEEYIRSLNIPASFYMPGMFLSSLYSMFRPGPDGVYALNLPFPTTTKIPTIASDVDSGAFIAAMLLEGPTGERVAASTELEFAEAAKQYEAGTGRKAVANELSAELFASYLPESVREELSGNMKLIRPDVGGYYVGEPVDAIAKGNQLLEKHGLGPLISFEQYAKNTAAKEAQ</sequence>
<feature type="domain" description="NmrA-like" evidence="3">
    <location>
        <begin position="2"/>
        <end position="263"/>
    </location>
</feature>
<dbReference type="GeneID" id="54489533"/>
<dbReference type="OrthoDB" id="3358371at2759"/>
<dbReference type="RefSeq" id="XP_033596882.1">
    <property type="nucleotide sequence ID" value="XM_033748479.1"/>
</dbReference>
<evidence type="ECO:0000313" key="4">
    <source>
        <dbReference type="EMBL" id="KAF2754431.1"/>
    </source>
</evidence>
<dbReference type="InterPro" id="IPR036291">
    <property type="entry name" value="NAD(P)-bd_dom_sf"/>
</dbReference>
<keyword evidence="5" id="KW-1185">Reference proteome</keyword>
<dbReference type="CDD" id="cd05251">
    <property type="entry name" value="NmrA_like_SDR_a"/>
    <property type="match status" value="1"/>
</dbReference>
<evidence type="ECO:0000256" key="1">
    <source>
        <dbReference type="ARBA" id="ARBA00006328"/>
    </source>
</evidence>
<evidence type="ECO:0000256" key="2">
    <source>
        <dbReference type="ARBA" id="ARBA00022857"/>
    </source>
</evidence>
<dbReference type="AlphaFoldDB" id="A0A6A6W044"/>
<protein>
    <submittedName>
        <fullName evidence="4">NmrA family transcriptional regulator</fullName>
    </submittedName>
</protein>
<dbReference type="InterPro" id="IPR051164">
    <property type="entry name" value="NmrA-like_oxidored"/>
</dbReference>
<dbReference type="EMBL" id="ML996580">
    <property type="protein sequence ID" value="KAF2754431.1"/>
    <property type="molecule type" value="Genomic_DNA"/>
</dbReference>
<dbReference type="GO" id="GO:0005634">
    <property type="term" value="C:nucleus"/>
    <property type="evidence" value="ECO:0007669"/>
    <property type="project" value="TreeGrafter"/>
</dbReference>
<keyword evidence="2" id="KW-0521">NADP</keyword>
<organism evidence="4 5">
    <name type="scientific">Pseudovirgaria hyperparasitica</name>
    <dbReference type="NCBI Taxonomy" id="470096"/>
    <lineage>
        <taxon>Eukaryota</taxon>
        <taxon>Fungi</taxon>
        <taxon>Dikarya</taxon>
        <taxon>Ascomycota</taxon>
        <taxon>Pezizomycotina</taxon>
        <taxon>Dothideomycetes</taxon>
        <taxon>Dothideomycetes incertae sedis</taxon>
        <taxon>Acrospermales</taxon>
        <taxon>Acrospermaceae</taxon>
        <taxon>Pseudovirgaria</taxon>
    </lineage>
</organism>
<evidence type="ECO:0000259" key="3">
    <source>
        <dbReference type="Pfam" id="PF05368"/>
    </source>
</evidence>
<gene>
    <name evidence="4" type="ORF">EJ05DRAFT_513914</name>
</gene>
<dbReference type="PANTHER" id="PTHR42748">
    <property type="entry name" value="NITROGEN METABOLITE REPRESSION PROTEIN NMRA FAMILY MEMBER"/>
    <property type="match status" value="1"/>
</dbReference>
<dbReference type="InterPro" id="IPR008030">
    <property type="entry name" value="NmrA-like"/>
</dbReference>
<dbReference type="SUPFAM" id="SSF51735">
    <property type="entry name" value="NAD(P)-binding Rossmann-fold domains"/>
    <property type="match status" value="1"/>
</dbReference>
<reference evidence="4" key="1">
    <citation type="journal article" date="2020" name="Stud. Mycol.">
        <title>101 Dothideomycetes genomes: a test case for predicting lifestyles and emergence of pathogens.</title>
        <authorList>
            <person name="Haridas S."/>
            <person name="Albert R."/>
            <person name="Binder M."/>
            <person name="Bloem J."/>
            <person name="Labutti K."/>
            <person name="Salamov A."/>
            <person name="Andreopoulos B."/>
            <person name="Baker S."/>
            <person name="Barry K."/>
            <person name="Bills G."/>
            <person name="Bluhm B."/>
            <person name="Cannon C."/>
            <person name="Castanera R."/>
            <person name="Culley D."/>
            <person name="Daum C."/>
            <person name="Ezra D."/>
            <person name="Gonzalez J."/>
            <person name="Henrissat B."/>
            <person name="Kuo A."/>
            <person name="Liang C."/>
            <person name="Lipzen A."/>
            <person name="Lutzoni F."/>
            <person name="Magnuson J."/>
            <person name="Mondo S."/>
            <person name="Nolan M."/>
            <person name="Ohm R."/>
            <person name="Pangilinan J."/>
            <person name="Park H.-J."/>
            <person name="Ramirez L."/>
            <person name="Alfaro M."/>
            <person name="Sun H."/>
            <person name="Tritt A."/>
            <person name="Yoshinaga Y."/>
            <person name="Zwiers L.-H."/>
            <person name="Turgeon B."/>
            <person name="Goodwin S."/>
            <person name="Spatafora J."/>
            <person name="Crous P."/>
            <person name="Grigoriev I."/>
        </authorList>
    </citation>
    <scope>NUCLEOTIDE SEQUENCE</scope>
    <source>
        <strain evidence="4">CBS 121739</strain>
    </source>
</reference>
<name>A0A6A6W044_9PEZI</name>